<dbReference type="EMBL" id="DVMS01000152">
    <property type="protein sequence ID" value="HIU39077.1"/>
    <property type="molecule type" value="Genomic_DNA"/>
</dbReference>
<evidence type="ECO:0000313" key="2">
    <source>
        <dbReference type="Proteomes" id="UP000824076"/>
    </source>
</evidence>
<organism evidence="1 2">
    <name type="scientific">Candidatus Limisoma intestinavium</name>
    <dbReference type="NCBI Taxonomy" id="2840856"/>
    <lineage>
        <taxon>Bacteria</taxon>
        <taxon>Pseudomonadati</taxon>
        <taxon>Bacteroidota</taxon>
        <taxon>Bacteroidia</taxon>
        <taxon>Bacteroidales</taxon>
        <taxon>Candidatus Limisoma</taxon>
    </lineage>
</organism>
<proteinExistence type="predicted"/>
<reference evidence="1" key="2">
    <citation type="journal article" date="2021" name="PeerJ">
        <title>Extensive microbial diversity within the chicken gut microbiome revealed by metagenomics and culture.</title>
        <authorList>
            <person name="Gilroy R."/>
            <person name="Ravi A."/>
            <person name="Getino M."/>
            <person name="Pursley I."/>
            <person name="Horton D.L."/>
            <person name="Alikhan N.F."/>
            <person name="Baker D."/>
            <person name="Gharbi K."/>
            <person name="Hall N."/>
            <person name="Watson M."/>
            <person name="Adriaenssens E.M."/>
            <person name="Foster-Nyarko E."/>
            <person name="Jarju S."/>
            <person name="Secka A."/>
            <person name="Antonio M."/>
            <person name="Oren A."/>
            <person name="Chaudhuri R.R."/>
            <person name="La Ragione R."/>
            <person name="Hildebrand F."/>
            <person name="Pallen M.J."/>
        </authorList>
    </citation>
    <scope>NUCLEOTIDE SEQUENCE</scope>
    <source>
        <strain evidence="1">17073</strain>
    </source>
</reference>
<comment type="caution">
    <text evidence="1">The sequence shown here is derived from an EMBL/GenBank/DDBJ whole genome shotgun (WGS) entry which is preliminary data.</text>
</comment>
<dbReference type="AlphaFoldDB" id="A0A9D1IKQ8"/>
<reference evidence="1" key="1">
    <citation type="submission" date="2020-10" db="EMBL/GenBank/DDBJ databases">
        <authorList>
            <person name="Gilroy R."/>
        </authorList>
    </citation>
    <scope>NUCLEOTIDE SEQUENCE</scope>
    <source>
        <strain evidence="1">17073</strain>
    </source>
</reference>
<sequence>MTKESFMIEKISKDIVLLLMKEHGMSMQEAIHALYTSDIYDRLSNLHTGLYTQSAAYVYEYLEKELATGKMA</sequence>
<accession>A0A9D1IKQ8</accession>
<evidence type="ECO:0008006" key="3">
    <source>
        <dbReference type="Google" id="ProtNLM"/>
    </source>
</evidence>
<dbReference type="Proteomes" id="UP000824076">
    <property type="component" value="Unassembled WGS sequence"/>
</dbReference>
<evidence type="ECO:0000313" key="1">
    <source>
        <dbReference type="EMBL" id="HIU39077.1"/>
    </source>
</evidence>
<protein>
    <recommendedName>
        <fullName evidence="3">DUF3791 domain-containing protein</fullName>
    </recommendedName>
</protein>
<gene>
    <name evidence="1" type="ORF">IAD18_05375</name>
</gene>
<name>A0A9D1IKQ8_9BACT</name>